<reference evidence="5 6" key="1">
    <citation type="submission" date="2020-01" db="EMBL/GenBank/DDBJ databases">
        <authorList>
            <person name="Kim M.K."/>
        </authorList>
    </citation>
    <scope>NUCLEOTIDE SEQUENCE [LARGE SCALE GENOMIC DNA]</scope>
    <source>
        <strain evidence="5 6">BT213</strain>
    </source>
</reference>
<dbReference type="PANTHER" id="PTHR43280:SF32">
    <property type="entry name" value="TRANSCRIPTIONAL REGULATORY PROTEIN"/>
    <property type="match status" value="1"/>
</dbReference>
<evidence type="ECO:0000259" key="4">
    <source>
        <dbReference type="PROSITE" id="PS01124"/>
    </source>
</evidence>
<dbReference type="PRINTS" id="PR00032">
    <property type="entry name" value="HTHARAC"/>
</dbReference>
<evidence type="ECO:0000256" key="2">
    <source>
        <dbReference type="ARBA" id="ARBA00023125"/>
    </source>
</evidence>
<protein>
    <submittedName>
        <fullName evidence="5">Helix-turn-helix domain-containing protein</fullName>
    </submittedName>
</protein>
<dbReference type="InterPro" id="IPR018060">
    <property type="entry name" value="HTH_AraC"/>
</dbReference>
<keyword evidence="2" id="KW-0238">DNA-binding</keyword>
<dbReference type="InterPro" id="IPR037923">
    <property type="entry name" value="HTH-like"/>
</dbReference>
<keyword evidence="6" id="KW-1185">Reference proteome</keyword>
<feature type="domain" description="HTH araC/xylS-type" evidence="4">
    <location>
        <begin position="192"/>
        <end position="290"/>
    </location>
</feature>
<dbReference type="InterPro" id="IPR009057">
    <property type="entry name" value="Homeodomain-like_sf"/>
</dbReference>
<dbReference type="SMART" id="SM00342">
    <property type="entry name" value="HTH_ARAC"/>
    <property type="match status" value="1"/>
</dbReference>
<organism evidence="5 6">
    <name type="scientific">Pontibacter fetidus</name>
    <dbReference type="NCBI Taxonomy" id="2700082"/>
    <lineage>
        <taxon>Bacteria</taxon>
        <taxon>Pseudomonadati</taxon>
        <taxon>Bacteroidota</taxon>
        <taxon>Cytophagia</taxon>
        <taxon>Cytophagales</taxon>
        <taxon>Hymenobacteraceae</taxon>
        <taxon>Pontibacter</taxon>
    </lineage>
</organism>
<name>A0A6B2H2Q4_9BACT</name>
<dbReference type="SUPFAM" id="SSF46689">
    <property type="entry name" value="Homeodomain-like"/>
    <property type="match status" value="1"/>
</dbReference>
<dbReference type="RefSeq" id="WP_162346438.1">
    <property type="nucleotide sequence ID" value="NZ_JAAEAA010000012.1"/>
</dbReference>
<dbReference type="AlphaFoldDB" id="A0A6B2H2Q4"/>
<dbReference type="PROSITE" id="PS01124">
    <property type="entry name" value="HTH_ARAC_FAMILY_2"/>
    <property type="match status" value="1"/>
</dbReference>
<evidence type="ECO:0000313" key="6">
    <source>
        <dbReference type="Proteomes" id="UP000478546"/>
    </source>
</evidence>
<proteinExistence type="predicted"/>
<keyword evidence="3" id="KW-0804">Transcription</keyword>
<dbReference type="EMBL" id="JAAEAA010000012">
    <property type="protein sequence ID" value="NDK56378.1"/>
    <property type="molecule type" value="Genomic_DNA"/>
</dbReference>
<dbReference type="InterPro" id="IPR020449">
    <property type="entry name" value="Tscrpt_reg_AraC-type_HTH"/>
</dbReference>
<dbReference type="Gene3D" id="1.10.10.60">
    <property type="entry name" value="Homeodomain-like"/>
    <property type="match status" value="1"/>
</dbReference>
<evidence type="ECO:0000256" key="3">
    <source>
        <dbReference type="ARBA" id="ARBA00023163"/>
    </source>
</evidence>
<gene>
    <name evidence="5" type="ORF">GWO68_10645</name>
</gene>
<dbReference type="PANTHER" id="PTHR43280">
    <property type="entry name" value="ARAC-FAMILY TRANSCRIPTIONAL REGULATOR"/>
    <property type="match status" value="1"/>
</dbReference>
<comment type="caution">
    <text evidence="5">The sequence shown here is derived from an EMBL/GenBank/DDBJ whole genome shotgun (WGS) entry which is preliminary data.</text>
</comment>
<accession>A0A6B2H2Q4</accession>
<dbReference type="InterPro" id="IPR014710">
    <property type="entry name" value="RmlC-like_jellyroll"/>
</dbReference>
<dbReference type="Proteomes" id="UP000478546">
    <property type="component" value="Unassembled WGS sequence"/>
</dbReference>
<dbReference type="Gene3D" id="2.60.120.10">
    <property type="entry name" value="Jelly Rolls"/>
    <property type="match status" value="1"/>
</dbReference>
<evidence type="ECO:0000313" key="5">
    <source>
        <dbReference type="EMBL" id="NDK56378.1"/>
    </source>
</evidence>
<dbReference type="SUPFAM" id="SSF51215">
    <property type="entry name" value="Regulatory protein AraC"/>
    <property type="match status" value="1"/>
</dbReference>
<dbReference type="InterPro" id="IPR003313">
    <property type="entry name" value="AraC-bd"/>
</dbReference>
<sequence length="292" mass="34199">MPDKQLPIYEIQDFGAARKPDKYIYLSDLRSHLQNHLFIQKPHKHNAYILVFFTKGSGTHTIDFQEYLVAPGSVFFLTPGQVHSWKLSEQTNGYILFFSAEFYLLGFPLQKLQRFPFFEHALRVPYLQVKATDMTTILLSINVMQQEHQAQQFLKDDLLRDYLDIILIQLARLYHSTHKLPHESTASLPLLTKLNSLIDQHYKEHQPVLFYADKLHVTAKQLNETCKRAYDKTTTELIQNRVILEAKRLLVHSNLTINQLAAGLGYFDNAYFFRFFKKHTGQTPEQFRQTHS</sequence>
<evidence type="ECO:0000256" key="1">
    <source>
        <dbReference type="ARBA" id="ARBA00023015"/>
    </source>
</evidence>
<keyword evidence="1" id="KW-0805">Transcription regulation</keyword>
<dbReference type="Pfam" id="PF12833">
    <property type="entry name" value="HTH_18"/>
    <property type="match status" value="1"/>
</dbReference>
<dbReference type="GO" id="GO:0003700">
    <property type="term" value="F:DNA-binding transcription factor activity"/>
    <property type="evidence" value="ECO:0007669"/>
    <property type="project" value="InterPro"/>
</dbReference>
<dbReference type="Pfam" id="PF02311">
    <property type="entry name" value="AraC_binding"/>
    <property type="match status" value="1"/>
</dbReference>
<dbReference type="GO" id="GO:0043565">
    <property type="term" value="F:sequence-specific DNA binding"/>
    <property type="evidence" value="ECO:0007669"/>
    <property type="project" value="InterPro"/>
</dbReference>